<dbReference type="FunCoup" id="A0A7F5R366">
    <property type="interactions" value="69"/>
</dbReference>
<dbReference type="InterPro" id="IPR019534">
    <property type="entry name" value="DUF2452"/>
</dbReference>
<proteinExistence type="predicted"/>
<evidence type="ECO:0000313" key="1">
    <source>
        <dbReference type="Proteomes" id="UP000192223"/>
    </source>
</evidence>
<dbReference type="PANTHER" id="PTHR14553">
    <property type="entry name" value="UNCHARACTERIZED PROTEIN C1ORF50"/>
    <property type="match status" value="1"/>
</dbReference>
<reference evidence="2" key="1">
    <citation type="submission" date="2025-08" db="UniProtKB">
        <authorList>
            <consortium name="RefSeq"/>
        </authorList>
    </citation>
    <scope>IDENTIFICATION</scope>
    <source>
        <tissue evidence="2">Entire body</tissue>
    </source>
</reference>
<evidence type="ECO:0000313" key="2">
    <source>
        <dbReference type="RefSeq" id="XP_025829972.1"/>
    </source>
</evidence>
<dbReference type="PANTHER" id="PTHR14553:SF1">
    <property type="entry name" value="SIMILAR TO CHROMOSOME 1 OPEN READING FRAME 50"/>
    <property type="match status" value="1"/>
</dbReference>
<dbReference type="AlphaFoldDB" id="A0A7F5R366"/>
<protein>
    <submittedName>
        <fullName evidence="2">Uncharacterized protein C1orf50 homolog</fullName>
    </submittedName>
</protein>
<gene>
    <name evidence="2" type="primary">LOC108738134</name>
</gene>
<accession>A0A7F5R366</accession>
<sequence length="189" mass="21459">MKRNFEMADNTKLSQNEITLVERDVNPYGIALVNPNLVAKRGPSDLVQLAEEIQKADTMIHATAYNKLQVIAEQIKFLQKQAQKILLDAKTNKDLHHAACNFVKIPGNIYHLYERLSGQQYFSLVAPEEWSNCPHKHLGSFRLEQDHSWTPVNHLETKNKEIEVIGRILASSDVDYISNAIEQGPLITS</sequence>
<dbReference type="KEGG" id="apln:108738134"/>
<dbReference type="Proteomes" id="UP000192223">
    <property type="component" value="Unplaced"/>
</dbReference>
<dbReference type="Pfam" id="PF10504">
    <property type="entry name" value="DUF2452"/>
    <property type="match status" value="1"/>
</dbReference>
<name>A0A7F5R366_AGRPL</name>
<dbReference type="RefSeq" id="XP_025829972.1">
    <property type="nucleotide sequence ID" value="XM_025974187.1"/>
</dbReference>
<organism evidence="1 2">
    <name type="scientific">Agrilus planipennis</name>
    <name type="common">Emerald ash borer</name>
    <name type="synonym">Agrilus marcopoli</name>
    <dbReference type="NCBI Taxonomy" id="224129"/>
    <lineage>
        <taxon>Eukaryota</taxon>
        <taxon>Metazoa</taxon>
        <taxon>Ecdysozoa</taxon>
        <taxon>Arthropoda</taxon>
        <taxon>Hexapoda</taxon>
        <taxon>Insecta</taxon>
        <taxon>Pterygota</taxon>
        <taxon>Neoptera</taxon>
        <taxon>Endopterygota</taxon>
        <taxon>Coleoptera</taxon>
        <taxon>Polyphaga</taxon>
        <taxon>Elateriformia</taxon>
        <taxon>Buprestoidea</taxon>
        <taxon>Buprestidae</taxon>
        <taxon>Agrilinae</taxon>
        <taxon>Agrilus</taxon>
    </lineage>
</organism>
<dbReference type="OrthoDB" id="9995764at2759"/>
<dbReference type="GeneID" id="108738134"/>
<dbReference type="InParanoid" id="A0A7F5R366"/>
<keyword evidence="1" id="KW-1185">Reference proteome</keyword>